<keyword evidence="2" id="KW-1185">Reference proteome</keyword>
<gene>
    <name evidence="1" type="ORF">ANIA_11373</name>
</gene>
<dbReference type="HOGENOM" id="CLU_2497888_0_0_1"/>
<dbReference type="KEGG" id="ani:ANIA_11373"/>
<accession>C8VJ70</accession>
<evidence type="ECO:0000313" key="2">
    <source>
        <dbReference type="Proteomes" id="UP000000560"/>
    </source>
</evidence>
<reference evidence="2" key="1">
    <citation type="journal article" date="2005" name="Nature">
        <title>Sequencing of Aspergillus nidulans and comparative analysis with A. fumigatus and A. oryzae.</title>
        <authorList>
            <person name="Galagan J.E."/>
            <person name="Calvo S.E."/>
            <person name="Cuomo C."/>
            <person name="Ma L.J."/>
            <person name="Wortman J.R."/>
            <person name="Batzoglou S."/>
            <person name="Lee S.I."/>
            <person name="Basturkmen M."/>
            <person name="Spevak C.C."/>
            <person name="Clutterbuck J."/>
            <person name="Kapitonov V."/>
            <person name="Jurka J."/>
            <person name="Scazzocchio C."/>
            <person name="Farman M."/>
            <person name="Butler J."/>
            <person name="Purcell S."/>
            <person name="Harris S."/>
            <person name="Braus G.H."/>
            <person name="Draht O."/>
            <person name="Busch S."/>
            <person name="D'Enfert C."/>
            <person name="Bouchier C."/>
            <person name="Goldman G.H."/>
            <person name="Bell-Pedersen D."/>
            <person name="Griffiths-Jones S."/>
            <person name="Doonan J.H."/>
            <person name="Yu J."/>
            <person name="Vienken K."/>
            <person name="Pain A."/>
            <person name="Freitag M."/>
            <person name="Selker E.U."/>
            <person name="Archer D.B."/>
            <person name="Penalva M.A."/>
            <person name="Oakley B.R."/>
            <person name="Momany M."/>
            <person name="Tanaka T."/>
            <person name="Kumagai T."/>
            <person name="Asai K."/>
            <person name="Machida M."/>
            <person name="Nierman W.C."/>
            <person name="Denning D.W."/>
            <person name="Caddick M."/>
            <person name="Hynes M."/>
            <person name="Paoletti M."/>
            <person name="Fischer R."/>
            <person name="Miller B."/>
            <person name="Dyer P."/>
            <person name="Sachs M.S."/>
            <person name="Osmani S.A."/>
            <person name="Birren B.W."/>
        </authorList>
    </citation>
    <scope>NUCLEOTIDE SEQUENCE [LARGE SCALE GENOMIC DNA]</scope>
    <source>
        <strain evidence="2">FGSC A4 / ATCC 38163 / CBS 112.46 / NRRL 194 / M139</strain>
    </source>
</reference>
<dbReference type="RefSeq" id="XP_050468506.1">
    <property type="nucleotide sequence ID" value="XM_050612598.1"/>
</dbReference>
<dbReference type="Proteomes" id="UP000000560">
    <property type="component" value="Chromosome VI"/>
</dbReference>
<sequence length="86" mass="10148">MVDRDLRLKGMTRDACLRSRHHVLSQPRLRWTTRSKPAFKNCGGRWLNMALQRRSWFNSDTTPSPKMGAKPKTVSEILHRKLWEES</sequence>
<dbReference type="EMBL" id="BN001306">
    <property type="protein sequence ID" value="CBF83762.1"/>
    <property type="molecule type" value="Genomic_DNA"/>
</dbReference>
<protein>
    <submittedName>
        <fullName evidence="1">Uncharacterized protein</fullName>
    </submittedName>
</protein>
<dbReference type="AlphaFoldDB" id="C8VJ70"/>
<evidence type="ECO:0000313" key="1">
    <source>
        <dbReference type="EMBL" id="CBF83762.1"/>
    </source>
</evidence>
<reference evidence="2" key="2">
    <citation type="journal article" date="2009" name="Fungal Genet. Biol.">
        <title>The 2008 update of the Aspergillus nidulans genome annotation: a community effort.</title>
        <authorList>
            <person name="Wortman J.R."/>
            <person name="Gilsenan J.M."/>
            <person name="Joardar V."/>
            <person name="Deegan J."/>
            <person name="Clutterbuck J."/>
            <person name="Andersen M.R."/>
            <person name="Archer D."/>
            <person name="Bencina M."/>
            <person name="Braus G."/>
            <person name="Coutinho P."/>
            <person name="von Dohren H."/>
            <person name="Doonan J."/>
            <person name="Driessen A.J."/>
            <person name="Durek P."/>
            <person name="Espeso E."/>
            <person name="Fekete E."/>
            <person name="Flipphi M."/>
            <person name="Estrada C.G."/>
            <person name="Geysens S."/>
            <person name="Goldman G."/>
            <person name="de Groot P.W."/>
            <person name="Hansen K."/>
            <person name="Harris S.D."/>
            <person name="Heinekamp T."/>
            <person name="Helmstaedt K."/>
            <person name="Henrissat B."/>
            <person name="Hofmann G."/>
            <person name="Homan T."/>
            <person name="Horio T."/>
            <person name="Horiuchi H."/>
            <person name="James S."/>
            <person name="Jones M."/>
            <person name="Karaffa L."/>
            <person name="Karanyi Z."/>
            <person name="Kato M."/>
            <person name="Keller N."/>
            <person name="Kelly D.E."/>
            <person name="Kiel J.A."/>
            <person name="Kim J.M."/>
            <person name="van der Klei I.J."/>
            <person name="Klis F.M."/>
            <person name="Kovalchuk A."/>
            <person name="Krasevec N."/>
            <person name="Kubicek C.P."/>
            <person name="Liu B."/>
            <person name="Maccabe A."/>
            <person name="Meyer V."/>
            <person name="Mirabito P."/>
            <person name="Miskei M."/>
            <person name="Mos M."/>
            <person name="Mullins J."/>
            <person name="Nelson D.R."/>
            <person name="Nielsen J."/>
            <person name="Oakley B.R."/>
            <person name="Osmani S.A."/>
            <person name="Pakula T."/>
            <person name="Paszewski A."/>
            <person name="Paulsen I."/>
            <person name="Pilsyk S."/>
            <person name="Pocsi I."/>
            <person name="Punt P.J."/>
            <person name="Ram A.F."/>
            <person name="Ren Q."/>
            <person name="Robellet X."/>
            <person name="Robson G."/>
            <person name="Seiboth B."/>
            <person name="van Solingen P."/>
            <person name="Specht T."/>
            <person name="Sun J."/>
            <person name="Taheri-Talesh N."/>
            <person name="Takeshita N."/>
            <person name="Ussery D."/>
            <person name="vanKuyk P.A."/>
            <person name="Visser H."/>
            <person name="van de Vondervoort P.J."/>
            <person name="de Vries R.P."/>
            <person name="Walton J."/>
            <person name="Xiang X."/>
            <person name="Xiong Y."/>
            <person name="Zeng A.P."/>
            <person name="Brandt B.W."/>
            <person name="Cornell M.J."/>
            <person name="van den Hondel C.A."/>
            <person name="Visser J."/>
            <person name="Oliver S.G."/>
            <person name="Turner G."/>
        </authorList>
    </citation>
    <scope>GENOME REANNOTATION</scope>
    <source>
        <strain evidence="2">FGSC A4 / ATCC 38163 / CBS 112.46 / NRRL 194 / M139</strain>
    </source>
</reference>
<name>C8VJ70_EMENI</name>
<organism evidence="1 2">
    <name type="scientific">Emericella nidulans (strain FGSC A4 / ATCC 38163 / CBS 112.46 / NRRL 194 / M139)</name>
    <name type="common">Aspergillus nidulans</name>
    <dbReference type="NCBI Taxonomy" id="227321"/>
    <lineage>
        <taxon>Eukaryota</taxon>
        <taxon>Fungi</taxon>
        <taxon>Dikarya</taxon>
        <taxon>Ascomycota</taxon>
        <taxon>Pezizomycotina</taxon>
        <taxon>Eurotiomycetes</taxon>
        <taxon>Eurotiomycetidae</taxon>
        <taxon>Eurotiales</taxon>
        <taxon>Aspergillaceae</taxon>
        <taxon>Aspergillus</taxon>
        <taxon>Aspergillus subgen. Nidulantes</taxon>
    </lineage>
</organism>
<dbReference type="GeneID" id="74896970"/>
<proteinExistence type="predicted"/>
<dbReference type="InParanoid" id="C8VJ70"/>